<dbReference type="VEuPathDB" id="PiroplasmaDB:BEWA_039200"/>
<sequence length="1123" mass="119677">MSSGDSEDTLQLYIGRKCGRDNSVCNCLPKPGGLESFLTSNPLNATGFVALTHSNKGKTFTLLKSLGDGEEELGEELQDGPIGGVKEASVFYWDGDKGFQNPLLIEVNNGIKPTYYLKYEDDELEGHANEKVWKKHDGGGRSLQALLDERNIGRNNRYALYLDEPNKNLGLDSNVAKNITIERVGDSQTLPGTNYSVTGYKLNSQNGTKFSMAIYNKDKANIPIPENATGDFKVYSSPSHAGGSMPVMLSFKLPDENSRSFYSTSKDGRNWTEVGNGTKSYDDDNIQLTEDIIKDLDRFSCQYREEVTVDLSSSRNGSYCCKEHADKDKGDGRVSVESVTVRCKESTHQSFPIPYHKHSISGSNYKIADIRYHSGGNTSRKNIKLNGLQFPLPGVESISVFHCGDLPKLIYIEGGVSTVSNKWFKPNGSDDKPWTPVTSLNNITPGNLNATTDHVKYNQLVGLLKDANCSNYQECSTGSGVMVSYDSTQSPSLDQTACANVCVKLKTSEEEEKAEIRCDAQDAGGQSSGSASSSSSVVTGATNNSTDLGQNGVQREEVPAADLSDQVPDTESETKILLQGTPVAQMAEDAIDGEELLKDVTSALVELGIDESTIAILLGLFAGDALGHIPDVLPEAADMVDKVLKFFTSKPNGGNTQSIVSSMDTTLTGLEGEHSSLSISSDTQSLPRIIGGYLSSKPLLLEEDIPTAPLEILVGTDIPLVVNGSQPLLGQEGEQSLIISETNTVPPDKAGAPPVVVHHFAELTEDLPHELSKEAEFQAIKDSSSHETVGPEPLVAGAKTSYSIPSLHTSVPGSPTVIINTDGDKALHFDAPGGGSYRILAPASAEEPLSGSTDYLGENDEYDAQEESGAELEEEDCLEKVKGHEVSEKGEKNQGTKIDTQEKAKLGPDENGAKGEKDAELQPSAGNRAVLAPIIGSILSIVKETLSGVNDIAKDEKLLGNLMEIGKTGSDLTDAVGIEVTKATLKRIVEVLKKGTNSTPGLSQGIPTEHGAHTRGGGGLGSGAGDQSHPPPAGPSNPVTTTPAAPSEPPVEAPAAQAAHGTPSHGGSTFWESYNKSIPTVLTGVGAVSGSLTGFGWWMFKRSKGDPWVRHGYPIEFLKNVPY</sequence>
<gene>
    <name evidence="3" type="ORF">BEWA_039200</name>
</gene>
<accession>L1LEM4</accession>
<feature type="region of interest" description="Disordered" evidence="1">
    <location>
        <begin position="996"/>
        <end position="1067"/>
    </location>
</feature>
<dbReference type="KEGG" id="beq:BEWA_039200"/>
<keyword evidence="4" id="KW-1185">Reference proteome</keyword>
<dbReference type="Pfam" id="PF21406">
    <property type="entry name" value="C3_CUB1"/>
    <property type="match status" value="1"/>
</dbReference>
<evidence type="ECO:0000259" key="2">
    <source>
        <dbReference type="Pfam" id="PF21406"/>
    </source>
</evidence>
<evidence type="ECO:0000313" key="3">
    <source>
        <dbReference type="EMBL" id="EKX73882.1"/>
    </source>
</evidence>
<comment type="caution">
    <text evidence="3">The sequence shown here is derived from an EMBL/GenBank/DDBJ whole genome shotgun (WGS) entry which is preliminary data.</text>
</comment>
<dbReference type="eggNOG" id="KOG1366">
    <property type="taxonomic scope" value="Eukaryota"/>
</dbReference>
<feature type="region of interest" description="Disordered" evidence="1">
    <location>
        <begin position="516"/>
        <end position="552"/>
    </location>
</feature>
<dbReference type="STRING" id="1537102.L1LEM4"/>
<dbReference type="RefSeq" id="XP_004833334.1">
    <property type="nucleotide sequence ID" value="XM_004833277.1"/>
</dbReference>
<feature type="compositionally biased region" description="Low complexity" evidence="1">
    <location>
        <begin position="521"/>
        <end position="545"/>
    </location>
</feature>
<feature type="compositionally biased region" description="Basic and acidic residues" evidence="1">
    <location>
        <begin position="878"/>
        <end position="920"/>
    </location>
</feature>
<evidence type="ECO:0000256" key="1">
    <source>
        <dbReference type="SAM" id="MobiDB-lite"/>
    </source>
</evidence>
<feature type="compositionally biased region" description="Acidic residues" evidence="1">
    <location>
        <begin position="857"/>
        <end position="877"/>
    </location>
</feature>
<feature type="compositionally biased region" description="Polar residues" evidence="1">
    <location>
        <begin position="996"/>
        <end position="1006"/>
    </location>
</feature>
<feature type="compositionally biased region" description="Gly residues" evidence="1">
    <location>
        <begin position="1014"/>
        <end position="1024"/>
    </location>
</feature>
<dbReference type="InterPro" id="IPR049466">
    <property type="entry name" value="C3_CUB1"/>
</dbReference>
<dbReference type="AlphaFoldDB" id="L1LEM4"/>
<dbReference type="Proteomes" id="UP000031512">
    <property type="component" value="Unassembled WGS sequence"/>
</dbReference>
<reference evidence="3 4" key="1">
    <citation type="journal article" date="2012" name="BMC Genomics">
        <title>Comparative genomic analysis and phylogenetic position of Theileria equi.</title>
        <authorList>
            <person name="Kappmeyer L.S."/>
            <person name="Thiagarajan M."/>
            <person name="Herndon D.R."/>
            <person name="Ramsay J.D."/>
            <person name="Caler E."/>
            <person name="Djikeng A."/>
            <person name="Gillespie J.J."/>
            <person name="Lau A.O."/>
            <person name="Roalson E.H."/>
            <person name="Silva J.C."/>
            <person name="Silva M.G."/>
            <person name="Suarez C.E."/>
            <person name="Ueti M.W."/>
            <person name="Nene V.M."/>
            <person name="Mealey R.H."/>
            <person name="Knowles D.P."/>
            <person name="Brayton K.A."/>
        </authorList>
    </citation>
    <scope>NUCLEOTIDE SEQUENCE [LARGE SCALE GENOMIC DNA]</scope>
    <source>
        <strain evidence="3 4">WA</strain>
    </source>
</reference>
<evidence type="ECO:0000313" key="4">
    <source>
        <dbReference type="Proteomes" id="UP000031512"/>
    </source>
</evidence>
<feature type="domain" description="Complement component 3 CUB" evidence="2">
    <location>
        <begin position="549"/>
        <end position="575"/>
    </location>
</feature>
<dbReference type="EMBL" id="ACOU01000002">
    <property type="protein sequence ID" value="EKX73882.1"/>
    <property type="molecule type" value="Genomic_DNA"/>
</dbReference>
<dbReference type="OrthoDB" id="6359008at2759"/>
<proteinExistence type="predicted"/>
<protein>
    <recommendedName>
        <fullName evidence="2">Complement component 3 CUB domain-containing protein</fullName>
    </recommendedName>
</protein>
<feature type="region of interest" description="Disordered" evidence="1">
    <location>
        <begin position="844"/>
        <end position="924"/>
    </location>
</feature>
<name>L1LEM4_THEEQ</name>
<dbReference type="GeneID" id="15803246"/>
<organism evidence="3 4">
    <name type="scientific">Theileria equi strain WA</name>
    <dbReference type="NCBI Taxonomy" id="1537102"/>
    <lineage>
        <taxon>Eukaryota</taxon>
        <taxon>Sar</taxon>
        <taxon>Alveolata</taxon>
        <taxon>Apicomplexa</taxon>
        <taxon>Aconoidasida</taxon>
        <taxon>Piroplasmida</taxon>
        <taxon>Theileriidae</taxon>
        <taxon>Theileria</taxon>
    </lineage>
</organism>
<dbReference type="Gene3D" id="2.60.120.1540">
    <property type="match status" value="1"/>
</dbReference>